<gene>
    <name evidence="3" type="ORF">JOQ06_004581</name>
</gene>
<keyword evidence="4" id="KW-1185">Reference proteome</keyword>
<proteinExistence type="predicted"/>
<dbReference type="InterPro" id="IPR008906">
    <property type="entry name" value="HATC_C_dom"/>
</dbReference>
<reference evidence="3" key="1">
    <citation type="submission" date="2022-11" db="EMBL/GenBank/DDBJ databases">
        <title>Chromosome-level genome of Pogonophryne albipinna.</title>
        <authorList>
            <person name="Jo E."/>
        </authorList>
    </citation>
    <scope>NUCLEOTIDE SEQUENCE</scope>
    <source>
        <strain evidence="3">SGF0006</strain>
        <tissue evidence="3">Muscle</tissue>
    </source>
</reference>
<feature type="domain" description="HAT C-terminal dimerisation" evidence="2">
    <location>
        <begin position="98"/>
        <end position="161"/>
    </location>
</feature>
<evidence type="ECO:0000256" key="1">
    <source>
        <dbReference type="SAM" id="MobiDB-lite"/>
    </source>
</evidence>
<dbReference type="InterPro" id="IPR012337">
    <property type="entry name" value="RNaseH-like_sf"/>
</dbReference>
<feature type="compositionally biased region" description="Basic and acidic residues" evidence="1">
    <location>
        <begin position="38"/>
        <end position="47"/>
    </location>
</feature>
<evidence type="ECO:0000313" key="3">
    <source>
        <dbReference type="EMBL" id="KAJ4928959.1"/>
    </source>
</evidence>
<feature type="compositionally biased region" description="Acidic residues" evidence="1">
    <location>
        <begin position="12"/>
        <end position="23"/>
    </location>
</feature>
<dbReference type="Pfam" id="PF05699">
    <property type="entry name" value="Dimer_Tnp_hAT"/>
    <property type="match status" value="1"/>
</dbReference>
<dbReference type="AlphaFoldDB" id="A0AAD6AQD5"/>
<dbReference type="EMBL" id="JAPTMU010000017">
    <property type="protein sequence ID" value="KAJ4928959.1"/>
    <property type="molecule type" value="Genomic_DNA"/>
</dbReference>
<sequence>MRKAFTVCFPTEQEEVDEEDDLEASLLLSPRDGTPHSGKTDPAREALETEQPTPCVDEQESLGQGEGLFAAYHKRKKKDVGTTPALQLSHYLHIADGQNVLLFWAMNMKVLPSLFKVAITVLAVPASSAPVERVFSHGGIILRPHRAQMSDRLLTNLVFCKCNAL</sequence>
<evidence type="ECO:0000259" key="2">
    <source>
        <dbReference type="Pfam" id="PF05699"/>
    </source>
</evidence>
<feature type="region of interest" description="Disordered" evidence="1">
    <location>
        <begin position="1"/>
        <end position="60"/>
    </location>
</feature>
<name>A0AAD6AQD5_9TELE</name>
<accession>A0AAD6AQD5</accession>
<protein>
    <recommendedName>
        <fullName evidence="2">HAT C-terminal dimerisation domain-containing protein</fullName>
    </recommendedName>
</protein>
<dbReference type="GO" id="GO:0046983">
    <property type="term" value="F:protein dimerization activity"/>
    <property type="evidence" value="ECO:0007669"/>
    <property type="project" value="InterPro"/>
</dbReference>
<organism evidence="3 4">
    <name type="scientific">Pogonophryne albipinna</name>
    <dbReference type="NCBI Taxonomy" id="1090488"/>
    <lineage>
        <taxon>Eukaryota</taxon>
        <taxon>Metazoa</taxon>
        <taxon>Chordata</taxon>
        <taxon>Craniata</taxon>
        <taxon>Vertebrata</taxon>
        <taxon>Euteleostomi</taxon>
        <taxon>Actinopterygii</taxon>
        <taxon>Neopterygii</taxon>
        <taxon>Teleostei</taxon>
        <taxon>Neoteleostei</taxon>
        <taxon>Acanthomorphata</taxon>
        <taxon>Eupercaria</taxon>
        <taxon>Perciformes</taxon>
        <taxon>Notothenioidei</taxon>
        <taxon>Pogonophryne</taxon>
    </lineage>
</organism>
<dbReference type="SUPFAM" id="SSF53098">
    <property type="entry name" value="Ribonuclease H-like"/>
    <property type="match status" value="1"/>
</dbReference>
<dbReference type="Proteomes" id="UP001219934">
    <property type="component" value="Unassembled WGS sequence"/>
</dbReference>
<evidence type="ECO:0000313" key="4">
    <source>
        <dbReference type="Proteomes" id="UP001219934"/>
    </source>
</evidence>
<comment type="caution">
    <text evidence="3">The sequence shown here is derived from an EMBL/GenBank/DDBJ whole genome shotgun (WGS) entry which is preliminary data.</text>
</comment>